<sequence length="502" mass="57260">MLEEYLSLFISETESYIKQLENDLLVLEKDRKNRDAILEVFRILHTIKGMAQTMGFEELGNLAHSVEDLLIEPKTKGEIDAKTVEFLFIIVDYFSQVLKSIKNNAVLPPANELLTICEEIKQGKEVTLKRGTAEGPELGEIRIKMSKIDNLFNLTNELLIIRSRLVKLSSEIKNTELQNLGETAARLISALQDEIMHLRMLPLSTVFEFFPRWLRDEAKNQNKEIEFVITGGDLEVDRSIIDILKEPVMHLLRNALDHGIENKGKITLSATREKEFIRINVSDDGKGIDSEEIRRLIVERNLVDYNTAQTLEPGELYRFLLRPDFSTKKDVSKVSGRGIGLDIVNKFVKDLGGRLEIKSEKGRGSTFIIELPISLAVIRSFILGMDSQRYALPLNYVQETFYIDDKDIQTVHKHELIKLRNNILPLIRLPEKLNCVTKSGKKSVIVVDYEGKKRGFIVDEILNEDEIVVKKTDRFLPSSLYSGCSIYGDGKPILILDPRGFE</sequence>
<protein>
    <recommendedName>
        <fullName evidence="3">Chemotaxis protein CheA</fullName>
        <ecNumber evidence="2">2.7.13.3</ecNumber>
    </recommendedName>
</protein>
<dbReference type="Gene3D" id="3.30.565.10">
    <property type="entry name" value="Histidine kinase-like ATPase, C-terminal domain"/>
    <property type="match status" value="1"/>
</dbReference>
<evidence type="ECO:0000313" key="16">
    <source>
        <dbReference type="EMBL" id="HHS62195.1"/>
    </source>
</evidence>
<dbReference type="PANTHER" id="PTHR43395:SF10">
    <property type="entry name" value="CHEMOTAXIS PROTEIN CHEA"/>
    <property type="match status" value="1"/>
</dbReference>
<evidence type="ECO:0000256" key="3">
    <source>
        <dbReference type="ARBA" id="ARBA00021495"/>
    </source>
</evidence>
<evidence type="ECO:0000256" key="9">
    <source>
        <dbReference type="ARBA" id="ARBA00022840"/>
    </source>
</evidence>
<feature type="domain" description="CheW-like" evidence="14">
    <location>
        <begin position="377"/>
        <end position="502"/>
    </location>
</feature>
<dbReference type="SUPFAM" id="SSF50341">
    <property type="entry name" value="CheW-like"/>
    <property type="match status" value="1"/>
</dbReference>
<accession>A0A7C6AFS1</accession>
<dbReference type="SMART" id="SM00073">
    <property type="entry name" value="HPT"/>
    <property type="match status" value="1"/>
</dbReference>
<dbReference type="GO" id="GO:0000155">
    <property type="term" value="F:phosphorelay sensor kinase activity"/>
    <property type="evidence" value="ECO:0007669"/>
    <property type="project" value="InterPro"/>
</dbReference>
<dbReference type="InterPro" id="IPR004105">
    <property type="entry name" value="CheA-like_dim"/>
</dbReference>
<dbReference type="InterPro" id="IPR036061">
    <property type="entry name" value="CheW-like_dom_sf"/>
</dbReference>
<organism evidence="16">
    <name type="scientific">candidate division WOR-3 bacterium</name>
    <dbReference type="NCBI Taxonomy" id="2052148"/>
    <lineage>
        <taxon>Bacteria</taxon>
        <taxon>Bacteria division WOR-3</taxon>
    </lineage>
</organism>
<dbReference type="InterPro" id="IPR037006">
    <property type="entry name" value="CheA-like_homodim_sf"/>
</dbReference>
<gene>
    <name evidence="16" type="ORF">ENV70_01075</name>
</gene>
<evidence type="ECO:0000256" key="2">
    <source>
        <dbReference type="ARBA" id="ARBA00012438"/>
    </source>
</evidence>
<dbReference type="SMART" id="SM00387">
    <property type="entry name" value="HATPase_c"/>
    <property type="match status" value="1"/>
</dbReference>
<reference evidence="16" key="1">
    <citation type="journal article" date="2020" name="mSystems">
        <title>Genome- and Community-Level Interaction Insights into Carbon Utilization and Element Cycling Functions of Hydrothermarchaeota in Hydrothermal Sediment.</title>
        <authorList>
            <person name="Zhou Z."/>
            <person name="Liu Y."/>
            <person name="Xu W."/>
            <person name="Pan J."/>
            <person name="Luo Z.H."/>
            <person name="Li M."/>
        </authorList>
    </citation>
    <scope>NUCLEOTIDE SEQUENCE [LARGE SCALE GENOMIC DNA]</scope>
    <source>
        <strain evidence="16">SpSt-783</strain>
    </source>
</reference>
<dbReference type="Pfam" id="PF02518">
    <property type="entry name" value="HATPase_c"/>
    <property type="match status" value="1"/>
</dbReference>
<keyword evidence="10" id="KW-0902">Two-component regulatory system</keyword>
<evidence type="ECO:0000256" key="7">
    <source>
        <dbReference type="ARBA" id="ARBA00022741"/>
    </source>
</evidence>
<dbReference type="AlphaFoldDB" id="A0A7C6AFS1"/>
<dbReference type="SUPFAM" id="SSF47226">
    <property type="entry name" value="Histidine-containing phosphotransfer domain, HPT domain"/>
    <property type="match status" value="1"/>
</dbReference>
<dbReference type="InterPro" id="IPR036097">
    <property type="entry name" value="HisK_dim/P_sf"/>
</dbReference>
<keyword evidence="8" id="KW-0418">Kinase</keyword>
<dbReference type="InterPro" id="IPR051315">
    <property type="entry name" value="Bact_Chemotaxis_CheA"/>
</dbReference>
<dbReference type="FunFam" id="3.30.565.10:FF:000016">
    <property type="entry name" value="Chemotaxis protein CheA, putative"/>
    <property type="match status" value="1"/>
</dbReference>
<dbReference type="GO" id="GO:0005524">
    <property type="term" value="F:ATP binding"/>
    <property type="evidence" value="ECO:0007669"/>
    <property type="project" value="UniProtKB-KW"/>
</dbReference>
<dbReference type="Gene3D" id="1.10.287.560">
    <property type="entry name" value="Histidine kinase CheA-like, homodimeric domain"/>
    <property type="match status" value="1"/>
</dbReference>
<feature type="domain" description="Histidine kinase" evidence="13">
    <location>
        <begin position="153"/>
        <end position="375"/>
    </location>
</feature>
<dbReference type="GO" id="GO:0005737">
    <property type="term" value="C:cytoplasm"/>
    <property type="evidence" value="ECO:0007669"/>
    <property type="project" value="InterPro"/>
</dbReference>
<dbReference type="InterPro" id="IPR002545">
    <property type="entry name" value="CheW-lke_dom"/>
</dbReference>
<dbReference type="Gene3D" id="1.20.120.160">
    <property type="entry name" value="HPT domain"/>
    <property type="match status" value="1"/>
</dbReference>
<evidence type="ECO:0000259" key="14">
    <source>
        <dbReference type="PROSITE" id="PS50851"/>
    </source>
</evidence>
<evidence type="ECO:0000256" key="4">
    <source>
        <dbReference type="ARBA" id="ARBA00022500"/>
    </source>
</evidence>
<keyword evidence="6" id="KW-0808">Transferase</keyword>
<keyword evidence="7" id="KW-0547">Nucleotide-binding</keyword>
<dbReference type="EMBL" id="DTHJ01000022">
    <property type="protein sequence ID" value="HHS62195.1"/>
    <property type="molecule type" value="Genomic_DNA"/>
</dbReference>
<dbReference type="CDD" id="cd00088">
    <property type="entry name" value="HPT"/>
    <property type="match status" value="1"/>
</dbReference>
<comment type="catalytic activity">
    <reaction evidence="1">
        <text>ATP + protein L-histidine = ADP + protein N-phospho-L-histidine.</text>
        <dbReference type="EC" id="2.7.13.3"/>
    </reaction>
</comment>
<feature type="modified residue" description="Phosphohistidine" evidence="12">
    <location>
        <position position="45"/>
    </location>
</feature>
<evidence type="ECO:0000256" key="6">
    <source>
        <dbReference type="ARBA" id="ARBA00022679"/>
    </source>
</evidence>
<dbReference type="InterPro" id="IPR004358">
    <property type="entry name" value="Sig_transdc_His_kin-like_C"/>
</dbReference>
<dbReference type="InterPro" id="IPR036890">
    <property type="entry name" value="HATPase_C_sf"/>
</dbReference>
<dbReference type="SUPFAM" id="SSF47384">
    <property type="entry name" value="Homodimeric domain of signal transducing histidine kinase"/>
    <property type="match status" value="1"/>
</dbReference>
<dbReference type="InterPro" id="IPR036641">
    <property type="entry name" value="HPT_dom_sf"/>
</dbReference>
<dbReference type="EC" id="2.7.13.3" evidence="2"/>
<evidence type="ECO:0000256" key="11">
    <source>
        <dbReference type="ARBA" id="ARBA00035100"/>
    </source>
</evidence>
<dbReference type="Gene3D" id="2.30.30.40">
    <property type="entry name" value="SH3 Domains"/>
    <property type="match status" value="1"/>
</dbReference>
<evidence type="ECO:0000259" key="13">
    <source>
        <dbReference type="PROSITE" id="PS50109"/>
    </source>
</evidence>
<dbReference type="PROSITE" id="PS50851">
    <property type="entry name" value="CHEW"/>
    <property type="match status" value="1"/>
</dbReference>
<dbReference type="Pfam" id="PF01627">
    <property type="entry name" value="Hpt"/>
    <property type="match status" value="1"/>
</dbReference>
<dbReference type="PRINTS" id="PR00344">
    <property type="entry name" value="BCTRLSENSOR"/>
</dbReference>
<keyword evidence="5 12" id="KW-0597">Phosphoprotein</keyword>
<dbReference type="Pfam" id="PF01584">
    <property type="entry name" value="CheW"/>
    <property type="match status" value="1"/>
</dbReference>
<dbReference type="InterPro" id="IPR008207">
    <property type="entry name" value="Sig_transdc_His_kin_Hpt_dom"/>
</dbReference>
<evidence type="ECO:0000259" key="15">
    <source>
        <dbReference type="PROSITE" id="PS50894"/>
    </source>
</evidence>
<dbReference type="Pfam" id="PF02895">
    <property type="entry name" value="H-kinase_dim"/>
    <property type="match status" value="1"/>
</dbReference>
<evidence type="ECO:0000256" key="5">
    <source>
        <dbReference type="ARBA" id="ARBA00022553"/>
    </source>
</evidence>
<dbReference type="SMART" id="SM01231">
    <property type="entry name" value="H-kinase_dim"/>
    <property type="match status" value="1"/>
</dbReference>
<feature type="domain" description="HPt" evidence="15">
    <location>
        <begin position="1"/>
        <end position="101"/>
    </location>
</feature>
<evidence type="ECO:0000256" key="8">
    <source>
        <dbReference type="ARBA" id="ARBA00022777"/>
    </source>
</evidence>
<comment type="function">
    <text evidence="11">Involved in the transmission of sensory signals from the chemoreceptors to the flagellar motors. CheA is autophosphorylated; it can transfer its phosphate group to either CheB or CheY.</text>
</comment>
<keyword evidence="4" id="KW-0145">Chemotaxis</keyword>
<dbReference type="PANTHER" id="PTHR43395">
    <property type="entry name" value="SENSOR HISTIDINE KINASE CHEA"/>
    <property type="match status" value="1"/>
</dbReference>
<dbReference type="InterPro" id="IPR005467">
    <property type="entry name" value="His_kinase_dom"/>
</dbReference>
<dbReference type="PROSITE" id="PS50109">
    <property type="entry name" value="HIS_KIN"/>
    <property type="match status" value="1"/>
</dbReference>
<evidence type="ECO:0000256" key="10">
    <source>
        <dbReference type="ARBA" id="ARBA00023012"/>
    </source>
</evidence>
<evidence type="ECO:0000256" key="12">
    <source>
        <dbReference type="PROSITE-ProRule" id="PRU00110"/>
    </source>
</evidence>
<comment type="caution">
    <text evidence="16">The sequence shown here is derived from an EMBL/GenBank/DDBJ whole genome shotgun (WGS) entry which is preliminary data.</text>
</comment>
<dbReference type="SUPFAM" id="SSF55874">
    <property type="entry name" value="ATPase domain of HSP90 chaperone/DNA topoisomerase II/histidine kinase"/>
    <property type="match status" value="1"/>
</dbReference>
<dbReference type="InterPro" id="IPR003594">
    <property type="entry name" value="HATPase_dom"/>
</dbReference>
<evidence type="ECO:0000256" key="1">
    <source>
        <dbReference type="ARBA" id="ARBA00000085"/>
    </source>
</evidence>
<keyword evidence="9" id="KW-0067">ATP-binding</keyword>
<dbReference type="SMART" id="SM00260">
    <property type="entry name" value="CheW"/>
    <property type="match status" value="1"/>
</dbReference>
<proteinExistence type="predicted"/>
<dbReference type="PROSITE" id="PS50894">
    <property type="entry name" value="HPT"/>
    <property type="match status" value="1"/>
</dbReference>
<dbReference type="GO" id="GO:0006935">
    <property type="term" value="P:chemotaxis"/>
    <property type="evidence" value="ECO:0007669"/>
    <property type="project" value="UniProtKB-KW"/>
</dbReference>
<name>A0A7C6AFS1_UNCW3</name>